<feature type="transmembrane region" description="Helical" evidence="10">
    <location>
        <begin position="48"/>
        <end position="68"/>
    </location>
</feature>
<keyword evidence="3" id="KW-0597">Phosphoprotein</keyword>
<proteinExistence type="predicted"/>
<evidence type="ECO:0000259" key="13">
    <source>
        <dbReference type="Pfam" id="PF23539"/>
    </source>
</evidence>
<keyword evidence="4" id="KW-0808">Transferase</keyword>
<evidence type="ECO:0000313" key="15">
    <source>
        <dbReference type="Proteomes" id="UP000076096"/>
    </source>
</evidence>
<dbReference type="CDD" id="cd16917">
    <property type="entry name" value="HATPase_UhpB-NarQ-NarX-like"/>
    <property type="match status" value="1"/>
</dbReference>
<evidence type="ECO:0000256" key="6">
    <source>
        <dbReference type="ARBA" id="ARBA00022777"/>
    </source>
</evidence>
<dbReference type="GO" id="GO:0000155">
    <property type="term" value="F:phosphorelay sensor kinase activity"/>
    <property type="evidence" value="ECO:0007669"/>
    <property type="project" value="InterPro"/>
</dbReference>
<dbReference type="EC" id="2.7.13.3" evidence="2"/>
<keyword evidence="5" id="KW-0547">Nucleotide-binding</keyword>
<dbReference type="RefSeq" id="WP_062926415.1">
    <property type="nucleotide sequence ID" value="NZ_CP015098.1"/>
</dbReference>
<feature type="transmembrane region" description="Helical" evidence="10">
    <location>
        <begin position="120"/>
        <end position="142"/>
    </location>
</feature>
<feature type="domain" description="Signal transduction histidine kinase subgroup 3 dimerisation and phosphoacceptor" evidence="12">
    <location>
        <begin position="194"/>
        <end position="259"/>
    </location>
</feature>
<dbReference type="KEGG" id="stsi:A4E84_11190"/>
<feature type="coiled-coil region" evidence="9">
    <location>
        <begin position="169"/>
        <end position="196"/>
    </location>
</feature>
<feature type="transmembrane region" description="Helical" evidence="10">
    <location>
        <begin position="16"/>
        <end position="36"/>
    </location>
</feature>
<evidence type="ECO:0000256" key="5">
    <source>
        <dbReference type="ARBA" id="ARBA00022741"/>
    </source>
</evidence>
<evidence type="ECO:0000256" key="10">
    <source>
        <dbReference type="SAM" id="Phobius"/>
    </source>
</evidence>
<dbReference type="STRING" id="1783515.A4E84_11190"/>
<dbReference type="Pfam" id="PF07730">
    <property type="entry name" value="HisKA_3"/>
    <property type="match status" value="1"/>
</dbReference>
<keyword evidence="10" id="KW-0812">Transmembrane</keyword>
<keyword evidence="8" id="KW-0902">Two-component regulatory system</keyword>
<evidence type="ECO:0000256" key="1">
    <source>
        <dbReference type="ARBA" id="ARBA00000085"/>
    </source>
</evidence>
<evidence type="ECO:0000256" key="2">
    <source>
        <dbReference type="ARBA" id="ARBA00012438"/>
    </source>
</evidence>
<feature type="domain" description="Histidine kinase/HSP90-like ATPase" evidence="11">
    <location>
        <begin position="307"/>
        <end position="395"/>
    </location>
</feature>
<keyword evidence="9" id="KW-0175">Coiled coil</keyword>
<dbReference type="InterPro" id="IPR055558">
    <property type="entry name" value="DUF7134"/>
</dbReference>
<evidence type="ECO:0000313" key="14">
    <source>
        <dbReference type="EMBL" id="AMW10027.1"/>
    </source>
</evidence>
<evidence type="ECO:0000256" key="4">
    <source>
        <dbReference type="ARBA" id="ARBA00022679"/>
    </source>
</evidence>
<accession>A0A143BXT2</accession>
<keyword evidence="7" id="KW-0067">ATP-binding</keyword>
<organism evidence="14 15">
    <name type="scientific">Streptomyces qaidamensis</name>
    <dbReference type="NCBI Taxonomy" id="1783515"/>
    <lineage>
        <taxon>Bacteria</taxon>
        <taxon>Bacillati</taxon>
        <taxon>Actinomycetota</taxon>
        <taxon>Actinomycetes</taxon>
        <taxon>Kitasatosporales</taxon>
        <taxon>Streptomycetaceae</taxon>
        <taxon>Streptomyces</taxon>
        <taxon>Streptomyces aurantiacus group</taxon>
    </lineage>
</organism>
<dbReference type="Pfam" id="PF02518">
    <property type="entry name" value="HATPase_c"/>
    <property type="match status" value="1"/>
</dbReference>
<dbReference type="InterPro" id="IPR036890">
    <property type="entry name" value="HATPase_C_sf"/>
</dbReference>
<comment type="catalytic activity">
    <reaction evidence="1">
        <text>ATP + protein L-histidine = ADP + protein N-phospho-L-histidine.</text>
        <dbReference type="EC" id="2.7.13.3"/>
    </reaction>
</comment>
<evidence type="ECO:0000259" key="12">
    <source>
        <dbReference type="Pfam" id="PF07730"/>
    </source>
</evidence>
<dbReference type="Pfam" id="PF23539">
    <property type="entry name" value="DUF7134"/>
    <property type="match status" value="1"/>
</dbReference>
<gene>
    <name evidence="14" type="ORF">A4E84_11190</name>
</gene>
<dbReference type="SUPFAM" id="SSF55874">
    <property type="entry name" value="ATPase domain of HSP90 chaperone/DNA topoisomerase II/histidine kinase"/>
    <property type="match status" value="1"/>
</dbReference>
<evidence type="ECO:0000256" key="9">
    <source>
        <dbReference type="SAM" id="Coils"/>
    </source>
</evidence>
<dbReference type="InterPro" id="IPR003594">
    <property type="entry name" value="HATPase_dom"/>
</dbReference>
<evidence type="ECO:0000256" key="8">
    <source>
        <dbReference type="ARBA" id="ARBA00023012"/>
    </source>
</evidence>
<dbReference type="InterPro" id="IPR050482">
    <property type="entry name" value="Sensor_HK_TwoCompSys"/>
</dbReference>
<keyword evidence="10" id="KW-1133">Transmembrane helix</keyword>
<evidence type="ECO:0000256" key="3">
    <source>
        <dbReference type="ARBA" id="ARBA00022553"/>
    </source>
</evidence>
<dbReference type="GO" id="GO:0005524">
    <property type="term" value="F:ATP binding"/>
    <property type="evidence" value="ECO:0007669"/>
    <property type="project" value="UniProtKB-KW"/>
</dbReference>
<dbReference type="Proteomes" id="UP000076096">
    <property type="component" value="Chromosome"/>
</dbReference>
<keyword evidence="10" id="KW-0472">Membrane</keyword>
<evidence type="ECO:0000256" key="7">
    <source>
        <dbReference type="ARBA" id="ARBA00022840"/>
    </source>
</evidence>
<protein>
    <recommendedName>
        <fullName evidence="2">histidine kinase</fullName>
        <ecNumber evidence="2">2.7.13.3</ecNumber>
    </recommendedName>
</protein>
<dbReference type="InterPro" id="IPR011712">
    <property type="entry name" value="Sig_transdc_His_kin_sub3_dim/P"/>
</dbReference>
<evidence type="ECO:0000259" key="11">
    <source>
        <dbReference type="Pfam" id="PF02518"/>
    </source>
</evidence>
<reference evidence="15" key="1">
    <citation type="submission" date="2016-04" db="EMBL/GenBank/DDBJ databases">
        <authorList>
            <person name="Zhang B."/>
        </authorList>
    </citation>
    <scope>NUCLEOTIDE SEQUENCE [LARGE SCALE GENOMIC DNA]</scope>
    <source>
        <strain evidence="15">S10</strain>
    </source>
</reference>
<dbReference type="Gene3D" id="3.30.565.10">
    <property type="entry name" value="Histidine kinase-like ATPase, C-terminal domain"/>
    <property type="match status" value="1"/>
</dbReference>
<dbReference type="PANTHER" id="PTHR24421:SF10">
    <property type="entry name" value="NITRATE_NITRITE SENSOR PROTEIN NARQ"/>
    <property type="match status" value="1"/>
</dbReference>
<dbReference type="EMBL" id="CP015098">
    <property type="protein sequence ID" value="AMW10027.1"/>
    <property type="molecule type" value="Genomic_DNA"/>
</dbReference>
<name>A0A143BXT2_9ACTN</name>
<dbReference type="Gene3D" id="1.20.5.1930">
    <property type="match status" value="1"/>
</dbReference>
<dbReference type="GO" id="GO:0046983">
    <property type="term" value="F:protein dimerization activity"/>
    <property type="evidence" value="ECO:0007669"/>
    <property type="project" value="InterPro"/>
</dbReference>
<dbReference type="GO" id="GO:0016020">
    <property type="term" value="C:membrane"/>
    <property type="evidence" value="ECO:0007669"/>
    <property type="project" value="InterPro"/>
</dbReference>
<feature type="domain" description="DUF7134" evidence="13">
    <location>
        <begin position="12"/>
        <end position="146"/>
    </location>
</feature>
<sequence length="405" mass="43192">MSTLARARCQAKAHPLAMDAVLATAVLVCMVAGSFVEPRHRDSVSWVLRTPDPLSLLLMTLGAAALVFRRRAPMTVLALTGALSVIESVTGDPRAPVAMSAVIALYTVASTTDRPTTWRVGLLTMTVLTGAAMAAGPLPWYAQENLGIFAWTGIGATAGDAVRSRRAFVQAIRERAEKAERTREEEARRRVAEERLRIARDLHDVVAHHIALVNVQAGVAAHVMDKRPDQAKEALGHVREASRSALNELRATVGLLRQSGDPEAPTEPAPGLDRLDELTGTFRSAGLHIEVARADQGTSLPAAVDLAAYRIIQEALTNVQKHAGPQAKAEVSVVRVGPNIEITVLDDGSGEHETQDGGGHGLLGMRERVTALRGTLTTGPRYGGGFRVHAILPVKNRTPTGEDPA</sequence>
<dbReference type="AlphaFoldDB" id="A0A143BXT2"/>
<dbReference type="PANTHER" id="PTHR24421">
    <property type="entry name" value="NITRATE/NITRITE SENSOR PROTEIN NARX-RELATED"/>
    <property type="match status" value="1"/>
</dbReference>
<keyword evidence="15" id="KW-1185">Reference proteome</keyword>
<keyword evidence="6 14" id="KW-0418">Kinase</keyword>